<organism evidence="8 9">
    <name type="scientific">Vanilla planifolia</name>
    <name type="common">Vanilla</name>
    <dbReference type="NCBI Taxonomy" id="51239"/>
    <lineage>
        <taxon>Eukaryota</taxon>
        <taxon>Viridiplantae</taxon>
        <taxon>Streptophyta</taxon>
        <taxon>Embryophyta</taxon>
        <taxon>Tracheophyta</taxon>
        <taxon>Spermatophyta</taxon>
        <taxon>Magnoliopsida</taxon>
        <taxon>Liliopsida</taxon>
        <taxon>Asparagales</taxon>
        <taxon>Orchidaceae</taxon>
        <taxon>Vanilloideae</taxon>
        <taxon>Vanilleae</taxon>
        <taxon>Vanilla</taxon>
    </lineage>
</organism>
<evidence type="ECO:0000256" key="1">
    <source>
        <dbReference type="ARBA" id="ARBA00001947"/>
    </source>
</evidence>
<dbReference type="GO" id="GO:0008270">
    <property type="term" value="F:zinc ion binding"/>
    <property type="evidence" value="ECO:0007669"/>
    <property type="project" value="InterPro"/>
</dbReference>
<dbReference type="InterPro" id="IPR004183">
    <property type="entry name" value="Xdiol_dOase_suB"/>
</dbReference>
<feature type="domain" description="Extradiol ring-cleavage dioxygenase class III enzyme subunit B" evidence="7">
    <location>
        <begin position="24"/>
        <end position="168"/>
    </location>
</feature>
<keyword evidence="5" id="KW-0223">Dioxygenase</keyword>
<evidence type="ECO:0000313" key="8">
    <source>
        <dbReference type="EMBL" id="KAG0475249.1"/>
    </source>
</evidence>
<reference evidence="8 9" key="1">
    <citation type="journal article" date="2020" name="Nat. Food">
        <title>A phased Vanilla planifolia genome enables genetic improvement of flavour and production.</title>
        <authorList>
            <person name="Hasing T."/>
            <person name="Tang H."/>
            <person name="Brym M."/>
            <person name="Khazi F."/>
            <person name="Huang T."/>
            <person name="Chambers A.H."/>
        </authorList>
    </citation>
    <scope>NUCLEOTIDE SEQUENCE [LARGE SCALE GENOMIC DNA]</scope>
    <source>
        <tissue evidence="8">Leaf</tissue>
    </source>
</reference>
<comment type="similarity">
    <text evidence="2">Belongs to the DODA-type extradiol aromatic ring-opening dioxygenase family.</text>
</comment>
<keyword evidence="3" id="KW-0479">Metal-binding</keyword>
<evidence type="ECO:0000259" key="7">
    <source>
        <dbReference type="Pfam" id="PF02900"/>
    </source>
</evidence>
<comment type="caution">
    <text evidence="8">The sequence shown here is derived from an EMBL/GenBank/DDBJ whole genome shotgun (WGS) entry which is preliminary data.</text>
</comment>
<evidence type="ECO:0000256" key="5">
    <source>
        <dbReference type="ARBA" id="ARBA00022964"/>
    </source>
</evidence>
<comment type="cofactor">
    <cofactor evidence="1">
        <name>Zn(2+)</name>
        <dbReference type="ChEBI" id="CHEBI:29105"/>
    </cofactor>
</comment>
<keyword evidence="4" id="KW-0862">Zinc</keyword>
<accession>A0A835QMF0</accession>
<dbReference type="AlphaFoldDB" id="A0A835QMF0"/>
<dbReference type="CDD" id="cd07363">
    <property type="entry name" value="45_DOPA_Dioxygenase"/>
    <property type="match status" value="1"/>
</dbReference>
<proteinExistence type="inferred from homology"/>
<protein>
    <recommendedName>
        <fullName evidence="7">Extradiol ring-cleavage dioxygenase class III enzyme subunit B domain-containing protein</fullName>
    </recommendedName>
</protein>
<keyword evidence="6" id="KW-0560">Oxidoreductase</keyword>
<dbReference type="Pfam" id="PF02900">
    <property type="entry name" value="LigB"/>
    <property type="match status" value="1"/>
</dbReference>
<name>A0A835QMF0_VANPL</name>
<gene>
    <name evidence="8" type="ORF">HPP92_014935</name>
</gene>
<dbReference type="EMBL" id="JADCNM010000007">
    <property type="protein sequence ID" value="KAG0475249.1"/>
    <property type="molecule type" value="Genomic_DNA"/>
</dbReference>
<evidence type="ECO:0000256" key="3">
    <source>
        <dbReference type="ARBA" id="ARBA00022723"/>
    </source>
</evidence>
<dbReference type="GO" id="GO:0016702">
    <property type="term" value="F:oxidoreductase activity, acting on single donors with incorporation of molecular oxygen, incorporation of two atoms of oxygen"/>
    <property type="evidence" value="ECO:0007669"/>
    <property type="project" value="UniProtKB-ARBA"/>
</dbReference>
<evidence type="ECO:0000256" key="6">
    <source>
        <dbReference type="ARBA" id="ARBA00023002"/>
    </source>
</evidence>
<evidence type="ECO:0000256" key="2">
    <source>
        <dbReference type="ARBA" id="ARBA00007581"/>
    </source>
</evidence>
<dbReference type="OrthoDB" id="7396853at2759"/>
<dbReference type="Gene3D" id="3.40.830.10">
    <property type="entry name" value="LigB-like"/>
    <property type="match status" value="1"/>
</dbReference>
<dbReference type="Proteomes" id="UP000639772">
    <property type="component" value="Chromosome 7"/>
</dbReference>
<dbReference type="PANTHER" id="PTHR30096:SF0">
    <property type="entry name" value="4,5-DOPA DIOXYGENASE EXTRADIOL-LIKE PROTEIN"/>
    <property type="match status" value="1"/>
</dbReference>
<dbReference type="PANTHER" id="PTHR30096">
    <property type="entry name" value="4,5-DOPA DIOXYGENASE EXTRADIOL-LIKE PROTEIN"/>
    <property type="match status" value="1"/>
</dbReference>
<dbReference type="GO" id="GO:0008198">
    <property type="term" value="F:ferrous iron binding"/>
    <property type="evidence" value="ECO:0007669"/>
    <property type="project" value="InterPro"/>
</dbReference>
<dbReference type="InterPro" id="IPR014436">
    <property type="entry name" value="Extradiol_dOase_DODA"/>
</dbReference>
<evidence type="ECO:0000256" key="4">
    <source>
        <dbReference type="ARBA" id="ARBA00022833"/>
    </source>
</evidence>
<sequence length="230" mass="24857">MAPVTPSTTFTAFLKLCTRSSIRPGAPDLAKRVKELLKNAGFGRVGEDKTRGLDHGAWVPLMFMYPEANIPVCQLSIQSNKSGTYHYNVGKALAPLREEEVLIIGSGSATHNLRLLGPDDVPPPGWAVNFDKWLTDTLLAGRHEDLKHYEEKARGEDCASMAGSFLSLACGSGCRRGECQGRDDPSQLGQLLAVLLLLQVQGCLSPESLCLGVCCTATLAWFLMASCCMK</sequence>
<evidence type="ECO:0000313" key="9">
    <source>
        <dbReference type="Proteomes" id="UP000639772"/>
    </source>
</evidence>
<dbReference type="SUPFAM" id="SSF53213">
    <property type="entry name" value="LigB-like"/>
    <property type="match status" value="1"/>
</dbReference>